<name>A0A183JJQ7_9TREM</name>
<reference evidence="1 2" key="2">
    <citation type="submission" date="2018-11" db="EMBL/GenBank/DDBJ databases">
        <authorList>
            <consortium name="Pathogen Informatics"/>
        </authorList>
    </citation>
    <scope>NUCLEOTIDE SEQUENCE [LARGE SCALE GENOMIC DNA]</scope>
    <source>
        <strain evidence="1">Dakar</strain>
        <strain evidence="2">Dakar, Senegal</strain>
    </source>
</reference>
<dbReference type="Proteomes" id="UP000279833">
    <property type="component" value="Unassembled WGS sequence"/>
</dbReference>
<evidence type="ECO:0000313" key="1">
    <source>
        <dbReference type="EMBL" id="VDO77920.1"/>
    </source>
</evidence>
<accession>A0A183JJQ7</accession>
<keyword evidence="2" id="KW-1185">Reference proteome</keyword>
<evidence type="ECO:0000313" key="3">
    <source>
        <dbReference type="WBParaSite" id="SCUD_0000293401-mRNA-1"/>
    </source>
</evidence>
<protein>
    <submittedName>
        <fullName evidence="3">Transposase</fullName>
    </submittedName>
</protein>
<dbReference type="WBParaSite" id="SCUD_0000293401-mRNA-1">
    <property type="protein sequence ID" value="SCUD_0000293401-mRNA-1"/>
    <property type="gene ID" value="SCUD_0000293401"/>
</dbReference>
<proteinExistence type="predicted"/>
<sequence>METSTYLVSIIDKHGGSDADVKARIGKARTAFSQSKYIWDSKQIQPILKSQSSIRMSRYFYCTELKLEQLLQPSS</sequence>
<dbReference type="AlphaFoldDB" id="A0A183JJQ7"/>
<reference evidence="3" key="1">
    <citation type="submission" date="2016-06" db="UniProtKB">
        <authorList>
            <consortium name="WormBaseParasite"/>
        </authorList>
    </citation>
    <scope>IDENTIFICATION</scope>
</reference>
<organism evidence="3">
    <name type="scientific">Schistosoma curassoni</name>
    <dbReference type="NCBI Taxonomy" id="6186"/>
    <lineage>
        <taxon>Eukaryota</taxon>
        <taxon>Metazoa</taxon>
        <taxon>Spiralia</taxon>
        <taxon>Lophotrochozoa</taxon>
        <taxon>Platyhelminthes</taxon>
        <taxon>Trematoda</taxon>
        <taxon>Digenea</taxon>
        <taxon>Strigeidida</taxon>
        <taxon>Schistosomatoidea</taxon>
        <taxon>Schistosomatidae</taxon>
        <taxon>Schistosoma</taxon>
    </lineage>
</organism>
<dbReference type="EMBL" id="UZAK01003065">
    <property type="protein sequence ID" value="VDO77920.1"/>
    <property type="molecule type" value="Genomic_DNA"/>
</dbReference>
<gene>
    <name evidence="1" type="ORF">SCUD_LOCUS2935</name>
</gene>
<evidence type="ECO:0000313" key="2">
    <source>
        <dbReference type="Proteomes" id="UP000279833"/>
    </source>
</evidence>